<accession>A0ABV3FAH7</accession>
<evidence type="ECO:0008006" key="3">
    <source>
        <dbReference type="Google" id="ProtNLM"/>
    </source>
</evidence>
<gene>
    <name evidence="1" type="ORF">AB0H72_17860</name>
</gene>
<dbReference type="EMBL" id="JBFAIH010000010">
    <property type="protein sequence ID" value="MEV0364560.1"/>
    <property type="molecule type" value="Genomic_DNA"/>
</dbReference>
<organism evidence="1 2">
    <name type="scientific">Nocardia fusca</name>
    <dbReference type="NCBI Taxonomy" id="941183"/>
    <lineage>
        <taxon>Bacteria</taxon>
        <taxon>Bacillati</taxon>
        <taxon>Actinomycetota</taxon>
        <taxon>Actinomycetes</taxon>
        <taxon>Mycobacteriales</taxon>
        <taxon>Nocardiaceae</taxon>
        <taxon>Nocardia</taxon>
    </lineage>
</organism>
<protein>
    <recommendedName>
        <fullName evidence="3">Ribosomal protein L7/L12 C-terminal domain-containing protein</fullName>
    </recommendedName>
</protein>
<evidence type="ECO:0000313" key="2">
    <source>
        <dbReference type="Proteomes" id="UP001551658"/>
    </source>
</evidence>
<sequence length="108" mass="11430">MNTALGLCLMLVPVIVIIASAVAFRFAGPGRKSASTSSSASPRMSQARLDVARSVAAGMLAPREAPDDETLSSVLALKDQRKPAHGVKLLRDRTGLGLSEAKRLFDRL</sequence>
<name>A0ABV3FAH7_9NOCA</name>
<keyword evidence="2" id="KW-1185">Reference proteome</keyword>
<reference evidence="1 2" key="1">
    <citation type="submission" date="2024-06" db="EMBL/GenBank/DDBJ databases">
        <title>The Natural Products Discovery Center: Release of the First 8490 Sequenced Strains for Exploring Actinobacteria Biosynthetic Diversity.</title>
        <authorList>
            <person name="Kalkreuter E."/>
            <person name="Kautsar S.A."/>
            <person name="Yang D."/>
            <person name="Bader C.D."/>
            <person name="Teijaro C.N."/>
            <person name="Fluegel L."/>
            <person name="Davis C.M."/>
            <person name="Simpson J.R."/>
            <person name="Lauterbach L."/>
            <person name="Steele A.D."/>
            <person name="Gui C."/>
            <person name="Meng S."/>
            <person name="Li G."/>
            <person name="Viehrig K."/>
            <person name="Ye F."/>
            <person name="Su P."/>
            <person name="Kiefer A.F."/>
            <person name="Nichols A."/>
            <person name="Cepeda A.J."/>
            <person name="Yan W."/>
            <person name="Fan B."/>
            <person name="Jiang Y."/>
            <person name="Adhikari A."/>
            <person name="Zheng C.-J."/>
            <person name="Schuster L."/>
            <person name="Cowan T.M."/>
            <person name="Smanski M.J."/>
            <person name="Chevrette M.G."/>
            <person name="De Carvalho L.P.S."/>
            <person name="Shen B."/>
        </authorList>
    </citation>
    <scope>NUCLEOTIDE SEQUENCE [LARGE SCALE GENOMIC DNA]</scope>
    <source>
        <strain evidence="1 2">NPDC050671</strain>
    </source>
</reference>
<proteinExistence type="predicted"/>
<dbReference type="Proteomes" id="UP001551658">
    <property type="component" value="Unassembled WGS sequence"/>
</dbReference>
<evidence type="ECO:0000313" key="1">
    <source>
        <dbReference type="EMBL" id="MEV0364560.1"/>
    </source>
</evidence>
<dbReference type="RefSeq" id="WP_357979750.1">
    <property type="nucleotide sequence ID" value="NZ_JBFAIH010000010.1"/>
</dbReference>
<comment type="caution">
    <text evidence="1">The sequence shown here is derived from an EMBL/GenBank/DDBJ whole genome shotgun (WGS) entry which is preliminary data.</text>
</comment>